<dbReference type="PANTHER" id="PTHR11360">
    <property type="entry name" value="MONOCARBOXYLATE TRANSPORTER"/>
    <property type="match status" value="1"/>
</dbReference>
<dbReference type="PROSITE" id="PS50850">
    <property type="entry name" value="MFS"/>
    <property type="match status" value="1"/>
</dbReference>
<feature type="domain" description="Major facilitator superfamily (MFS) profile" evidence="5">
    <location>
        <begin position="1"/>
        <end position="333"/>
    </location>
</feature>
<dbReference type="Pfam" id="PF07690">
    <property type="entry name" value="MFS_1"/>
    <property type="match status" value="1"/>
</dbReference>
<evidence type="ECO:0000256" key="3">
    <source>
        <dbReference type="ARBA" id="ARBA00023136"/>
    </source>
</evidence>
<dbReference type="Proteomes" id="UP000608154">
    <property type="component" value="Unassembled WGS sequence"/>
</dbReference>
<keyword evidence="2 4" id="KW-1133">Transmembrane helix</keyword>
<reference evidence="6" key="1">
    <citation type="journal article" date="2014" name="Int. J. Syst. Evol. Microbiol.">
        <title>Complete genome sequence of Corynebacterium casei LMG S-19264T (=DSM 44701T), isolated from a smear-ripened cheese.</title>
        <authorList>
            <consortium name="US DOE Joint Genome Institute (JGI-PGF)"/>
            <person name="Walter F."/>
            <person name="Albersmeier A."/>
            <person name="Kalinowski J."/>
            <person name="Ruckert C."/>
        </authorList>
    </citation>
    <scope>NUCLEOTIDE SEQUENCE</scope>
    <source>
        <strain evidence="6">CGMCC 1.15095</strain>
    </source>
</reference>
<dbReference type="Gene3D" id="1.20.1250.20">
    <property type="entry name" value="MFS general substrate transporter like domains"/>
    <property type="match status" value="2"/>
</dbReference>
<feature type="transmembrane region" description="Helical" evidence="4">
    <location>
        <begin position="220"/>
        <end position="238"/>
    </location>
</feature>
<protein>
    <submittedName>
        <fullName evidence="6">MFS transporter</fullName>
    </submittedName>
</protein>
<keyword evidence="1 4" id="KW-0812">Transmembrane</keyword>
<feature type="transmembrane region" description="Helical" evidence="4">
    <location>
        <begin position="158"/>
        <end position="181"/>
    </location>
</feature>
<evidence type="ECO:0000256" key="4">
    <source>
        <dbReference type="SAM" id="Phobius"/>
    </source>
</evidence>
<dbReference type="SUPFAM" id="SSF103473">
    <property type="entry name" value="MFS general substrate transporter"/>
    <property type="match status" value="1"/>
</dbReference>
<accession>A0A916X5Y5</accession>
<feature type="transmembrane region" description="Helical" evidence="4">
    <location>
        <begin position="34"/>
        <end position="56"/>
    </location>
</feature>
<keyword evidence="7" id="KW-1185">Reference proteome</keyword>
<feature type="transmembrane region" description="Helical" evidence="4">
    <location>
        <begin position="244"/>
        <end position="267"/>
    </location>
</feature>
<feature type="transmembrane region" description="Helical" evidence="4">
    <location>
        <begin position="68"/>
        <end position="86"/>
    </location>
</feature>
<sequence length="354" mass="36785">MDRFGPRRIGLIGVPLYCGAVALLSLTTSDILTWWALWIVVALTNMLVMPMVWTTAINGYFDRNRGKALAIALTGTGIAAAVIPKLTYTLVELLGWRMAFAGVSAIVLVIVYPLVIFMFYGPRDTAMAPALDPGATSTPELKGMPVQEAFRSARFLKLAGGAVIFAVAAAALTFNAVPLVIAQGLSAATAASVAGLVGIGSIIGRLGGGYLLDRFNAGRVAGFGVLIPLIVIAILLAFKGSVPAAAAACFVLGLSVGLEVDGCAYLAARHFGIKSFGTMFGAINGLILFGSGIAPIIANAIFDVTHSYDLFLWLSIPAFLVASVLWLSLGQYPKFAEGTSADEAGAALAQRTPA</sequence>
<feature type="transmembrane region" description="Helical" evidence="4">
    <location>
        <begin position="279"/>
        <end position="298"/>
    </location>
</feature>
<comment type="caution">
    <text evidence="6">The sequence shown here is derived from an EMBL/GenBank/DDBJ whole genome shotgun (WGS) entry which is preliminary data.</text>
</comment>
<dbReference type="GO" id="GO:0022857">
    <property type="term" value="F:transmembrane transporter activity"/>
    <property type="evidence" value="ECO:0007669"/>
    <property type="project" value="InterPro"/>
</dbReference>
<dbReference type="InterPro" id="IPR011701">
    <property type="entry name" value="MFS"/>
</dbReference>
<feature type="transmembrane region" description="Helical" evidence="4">
    <location>
        <begin position="187"/>
        <end position="208"/>
    </location>
</feature>
<dbReference type="InterPro" id="IPR050327">
    <property type="entry name" value="Proton-linked_MCT"/>
</dbReference>
<evidence type="ECO:0000256" key="1">
    <source>
        <dbReference type="ARBA" id="ARBA00022692"/>
    </source>
</evidence>
<feature type="transmembrane region" description="Helical" evidence="4">
    <location>
        <begin position="98"/>
        <end position="120"/>
    </location>
</feature>
<proteinExistence type="predicted"/>
<dbReference type="AlphaFoldDB" id="A0A916X5Y5"/>
<dbReference type="InterPro" id="IPR020846">
    <property type="entry name" value="MFS_dom"/>
</dbReference>
<feature type="transmembrane region" description="Helical" evidence="4">
    <location>
        <begin position="9"/>
        <end position="28"/>
    </location>
</feature>
<evidence type="ECO:0000313" key="6">
    <source>
        <dbReference type="EMBL" id="GGC13192.1"/>
    </source>
</evidence>
<gene>
    <name evidence="6" type="ORF">GCM10011494_35070</name>
</gene>
<evidence type="ECO:0000259" key="5">
    <source>
        <dbReference type="PROSITE" id="PS50850"/>
    </source>
</evidence>
<evidence type="ECO:0000313" key="7">
    <source>
        <dbReference type="Proteomes" id="UP000608154"/>
    </source>
</evidence>
<reference evidence="6" key="2">
    <citation type="submission" date="2020-09" db="EMBL/GenBank/DDBJ databases">
        <authorList>
            <person name="Sun Q."/>
            <person name="Zhou Y."/>
        </authorList>
    </citation>
    <scope>NUCLEOTIDE SEQUENCE</scope>
    <source>
        <strain evidence="6">CGMCC 1.15095</strain>
    </source>
</reference>
<organism evidence="6 7">
    <name type="scientific">Novosphingobium endophyticum</name>
    <dbReference type="NCBI Taxonomy" id="1955250"/>
    <lineage>
        <taxon>Bacteria</taxon>
        <taxon>Pseudomonadati</taxon>
        <taxon>Pseudomonadota</taxon>
        <taxon>Alphaproteobacteria</taxon>
        <taxon>Sphingomonadales</taxon>
        <taxon>Sphingomonadaceae</taxon>
        <taxon>Novosphingobium</taxon>
    </lineage>
</organism>
<dbReference type="EMBL" id="BMHK01000036">
    <property type="protein sequence ID" value="GGC13192.1"/>
    <property type="molecule type" value="Genomic_DNA"/>
</dbReference>
<feature type="transmembrane region" description="Helical" evidence="4">
    <location>
        <begin position="310"/>
        <end position="329"/>
    </location>
</feature>
<dbReference type="PANTHER" id="PTHR11360:SF290">
    <property type="entry name" value="MONOCARBOXYLATE MFS PERMEASE"/>
    <property type="match status" value="1"/>
</dbReference>
<keyword evidence="3 4" id="KW-0472">Membrane</keyword>
<dbReference type="InterPro" id="IPR036259">
    <property type="entry name" value="MFS_trans_sf"/>
</dbReference>
<name>A0A916X5Y5_9SPHN</name>
<evidence type="ECO:0000256" key="2">
    <source>
        <dbReference type="ARBA" id="ARBA00022989"/>
    </source>
</evidence>